<dbReference type="EMBL" id="JBFQXQ010000001">
    <property type="protein sequence ID" value="MEX3171243.1"/>
    <property type="molecule type" value="Genomic_DNA"/>
</dbReference>
<organism evidence="2 3">
    <name type="scientific">Serratia quinivorans</name>
    <dbReference type="NCBI Taxonomy" id="137545"/>
    <lineage>
        <taxon>Bacteria</taxon>
        <taxon>Pseudomonadati</taxon>
        <taxon>Pseudomonadota</taxon>
        <taxon>Gammaproteobacteria</taxon>
        <taxon>Enterobacterales</taxon>
        <taxon>Yersiniaceae</taxon>
        <taxon>Serratia</taxon>
    </lineage>
</organism>
<evidence type="ECO:0000313" key="2">
    <source>
        <dbReference type="EMBL" id="MEX3171243.1"/>
    </source>
</evidence>
<feature type="transmembrane region" description="Helical" evidence="1">
    <location>
        <begin position="12"/>
        <end position="30"/>
    </location>
</feature>
<feature type="transmembrane region" description="Helical" evidence="1">
    <location>
        <begin position="404"/>
        <end position="421"/>
    </location>
</feature>
<reference evidence="2 3" key="1">
    <citation type="submission" date="2024-07" db="EMBL/GenBank/DDBJ databases">
        <title>Genomes of novel Serratia strains from suburban soil.</title>
        <authorList>
            <person name="Markert E.X."/>
            <person name="Severe K."/>
            <person name="Severe L."/>
            <person name="Twing K.I."/>
            <person name="Ward L.M."/>
        </authorList>
    </citation>
    <scope>NUCLEOTIDE SEQUENCE [LARGE SCALE GENOMIC DNA]</scope>
    <source>
        <strain evidence="2 3">3C-UT</strain>
    </source>
</reference>
<feature type="transmembrane region" description="Helical" evidence="1">
    <location>
        <begin position="70"/>
        <end position="91"/>
    </location>
</feature>
<name>A0ABV3UD78_9GAMM</name>
<comment type="caution">
    <text evidence="2">The sequence shown here is derived from an EMBL/GenBank/DDBJ whole genome shotgun (WGS) entry which is preliminary data.</text>
</comment>
<feature type="transmembrane region" description="Helical" evidence="1">
    <location>
        <begin position="352"/>
        <end position="372"/>
    </location>
</feature>
<evidence type="ECO:0000256" key="1">
    <source>
        <dbReference type="SAM" id="Phobius"/>
    </source>
</evidence>
<keyword evidence="3" id="KW-1185">Reference proteome</keyword>
<proteinExistence type="predicted"/>
<keyword evidence="1" id="KW-0812">Transmembrane</keyword>
<dbReference type="RefSeq" id="WP_261434733.1">
    <property type="nucleotide sequence ID" value="NZ_CAMKID010000001.1"/>
</dbReference>
<feature type="transmembrane region" description="Helical" evidence="1">
    <location>
        <begin position="187"/>
        <end position="211"/>
    </location>
</feature>
<evidence type="ECO:0008006" key="4">
    <source>
        <dbReference type="Google" id="ProtNLM"/>
    </source>
</evidence>
<sequence>MGLSSKKIVDYFVITYLMVLSISGVLNIIAHNTTRFLLIYKDIYSLILPAFLLLYLVANKARLGPGFRNYLLLFIGMVMLSLSYVLISILNNNFKIGNIVTQFRFELFTYSSLLVAAFLVCLEREHRMQLLFKIIKVYIVVTVINSIFAILESFFSGILYAVAGVNPGLQFTQVGKDNGLILRSASGFFRAIGLFSGPFTLAEFLFFGLILSPFVSNKHRFKYIIIVTAGIVCSTSKTAMIMAVIYFGYLFIRRFLPLKLSLASVAMVCIVLLTFFYITMTDLGVYKSLYSSDNNYAEQSILARILLIEDVRHSDTYSILTGAGYGLNGNAATGDIAAIPLDSIYIFLLSNYGGIGIFIFLLASSMILLRLYMKVCRGYFFPGVFLYWMISISINFVYNNPITNYPGYIFSIIISALLLSFRQDEFYKVADAKQLHEKIR</sequence>
<evidence type="ECO:0000313" key="3">
    <source>
        <dbReference type="Proteomes" id="UP001558101"/>
    </source>
</evidence>
<feature type="transmembrane region" description="Helical" evidence="1">
    <location>
        <begin position="103"/>
        <end position="122"/>
    </location>
</feature>
<feature type="transmembrane region" description="Helical" evidence="1">
    <location>
        <begin position="223"/>
        <end position="248"/>
    </location>
</feature>
<keyword evidence="1" id="KW-0472">Membrane</keyword>
<accession>A0ABV3UD78</accession>
<feature type="transmembrane region" description="Helical" evidence="1">
    <location>
        <begin position="379"/>
        <end position="398"/>
    </location>
</feature>
<dbReference type="Proteomes" id="UP001558101">
    <property type="component" value="Unassembled WGS sequence"/>
</dbReference>
<protein>
    <recommendedName>
        <fullName evidence="4">Lipid A core - O-antigen ligase and related enzymes</fullName>
    </recommendedName>
</protein>
<keyword evidence="1" id="KW-1133">Transmembrane helix</keyword>
<feature type="transmembrane region" description="Helical" evidence="1">
    <location>
        <begin position="260"/>
        <end position="280"/>
    </location>
</feature>
<feature type="transmembrane region" description="Helical" evidence="1">
    <location>
        <begin position="36"/>
        <end position="58"/>
    </location>
</feature>
<gene>
    <name evidence="2" type="ORF">AB4M04_04015</name>
</gene>